<dbReference type="PANTHER" id="PTHR11133:SF22">
    <property type="entry name" value="ALPHA-AMINOADIPIC SEMIALDEHYDE SYNTHASE, MITOCHONDRIAL"/>
    <property type="match status" value="1"/>
</dbReference>
<comment type="caution">
    <text evidence="5">The sequence shown here is derived from an EMBL/GenBank/DDBJ whole genome shotgun (WGS) entry which is preliminary data.</text>
</comment>
<protein>
    <submittedName>
        <fullName evidence="5">Saccharopine dehydrogenase</fullName>
    </submittedName>
</protein>
<dbReference type="InterPro" id="IPR005097">
    <property type="entry name" value="Sacchrp_dh_NADP-bd"/>
</dbReference>
<dbReference type="InterPro" id="IPR036291">
    <property type="entry name" value="NAD(P)-bd_dom_sf"/>
</dbReference>
<dbReference type="InterPro" id="IPR051168">
    <property type="entry name" value="AASS"/>
</dbReference>
<dbReference type="SUPFAM" id="SSF55347">
    <property type="entry name" value="Glyceraldehyde-3-phosphate dehydrogenase-like, C-terminal domain"/>
    <property type="match status" value="1"/>
</dbReference>
<dbReference type="EMBL" id="JAQQWN010000009">
    <property type="protein sequence ID" value="KAK8067262.1"/>
    <property type="molecule type" value="Genomic_DNA"/>
</dbReference>
<feature type="domain" description="Saccharopine dehydrogenase NADP binding" evidence="3">
    <location>
        <begin position="6"/>
        <end position="121"/>
    </location>
</feature>
<evidence type="ECO:0000256" key="2">
    <source>
        <dbReference type="ARBA" id="ARBA00023154"/>
    </source>
</evidence>
<dbReference type="Gene3D" id="3.30.360.10">
    <property type="entry name" value="Dihydrodipicolinate Reductase, domain 2"/>
    <property type="match status" value="1"/>
</dbReference>
<dbReference type="Proteomes" id="UP001433268">
    <property type="component" value="Unassembled WGS sequence"/>
</dbReference>
<reference evidence="5 6" key="1">
    <citation type="submission" date="2023-01" db="EMBL/GenBank/DDBJ databases">
        <title>Analysis of 21 Apiospora genomes using comparative genomics revels a genus with tremendous synthesis potential of carbohydrate active enzymes and secondary metabolites.</title>
        <authorList>
            <person name="Sorensen T."/>
        </authorList>
    </citation>
    <scope>NUCLEOTIDE SEQUENCE [LARGE SCALE GENOMIC DNA]</scope>
    <source>
        <strain evidence="5 6">CBS 114990</strain>
    </source>
</reference>
<dbReference type="SUPFAM" id="SSF51735">
    <property type="entry name" value="NAD(P)-binding Rossmann-fold domains"/>
    <property type="match status" value="1"/>
</dbReference>
<keyword evidence="2" id="KW-0457">Lysine biosynthesis</keyword>
<accession>A0ABR1V7U3</accession>
<organism evidence="5 6">
    <name type="scientific">Apiospora hydei</name>
    <dbReference type="NCBI Taxonomy" id="1337664"/>
    <lineage>
        <taxon>Eukaryota</taxon>
        <taxon>Fungi</taxon>
        <taxon>Dikarya</taxon>
        <taxon>Ascomycota</taxon>
        <taxon>Pezizomycotina</taxon>
        <taxon>Sordariomycetes</taxon>
        <taxon>Xylariomycetidae</taxon>
        <taxon>Amphisphaeriales</taxon>
        <taxon>Apiosporaceae</taxon>
        <taxon>Apiospora</taxon>
    </lineage>
</organism>
<keyword evidence="1" id="KW-0560">Oxidoreductase</keyword>
<evidence type="ECO:0000313" key="6">
    <source>
        <dbReference type="Proteomes" id="UP001433268"/>
    </source>
</evidence>
<dbReference type="GeneID" id="92051383"/>
<dbReference type="Gene3D" id="3.40.50.720">
    <property type="entry name" value="NAD(P)-binding Rossmann-like Domain"/>
    <property type="match status" value="1"/>
</dbReference>
<proteinExistence type="predicted"/>
<feature type="domain" description="Saccharopine dehydrogenase-like C-terminal" evidence="4">
    <location>
        <begin position="125"/>
        <end position="444"/>
    </location>
</feature>
<gene>
    <name evidence="5" type="ORF">PG997_014009</name>
</gene>
<sequence>MNTKRILVLGSGMVAQPCVDYLLRGPNNAVTVACRTLSSAEKLVSGHPRATALQLDVASTAELEEAIAAHDIVISLVPFIHHAHVAQLAIKSGTNVVTTSYISPAIRALDGPARDAGVTILNEVGVDPGIDHLYAVKTISEVHANCGKVREFYSYCGGLPAPEAADDNPLKFKFSWSPRGALLSQNTSATFLNNGEEVTITNKDLMAAAEPYHVLDGYSFVAYPNRNSVPFREFYQIPEAHTVVRGSLRYEGNPAMVKALIDIGWLSTESRDWLAPGTAITWSQIQQMVSDAESDSENALIARVDALCGFTETRVKNEVIDGLRWIGLFSDELAVAKGNPLDTLSARLAELCSFRPGERDLVMLQHKFVVEWQDGTQDTITSTMELFGEPDGYSGMAKSVGVTCGIATQLLVDGHPVVAKPGVVSPYTEEICDLLREEVEREGIKFEEDVLGSG</sequence>
<evidence type="ECO:0000259" key="4">
    <source>
        <dbReference type="Pfam" id="PF16653"/>
    </source>
</evidence>
<dbReference type="Pfam" id="PF16653">
    <property type="entry name" value="Sacchrp_dh_C"/>
    <property type="match status" value="1"/>
</dbReference>
<name>A0ABR1V7U3_9PEZI</name>
<keyword evidence="6" id="KW-1185">Reference proteome</keyword>
<dbReference type="PANTHER" id="PTHR11133">
    <property type="entry name" value="SACCHAROPINE DEHYDROGENASE"/>
    <property type="match status" value="1"/>
</dbReference>
<evidence type="ECO:0000259" key="3">
    <source>
        <dbReference type="Pfam" id="PF03435"/>
    </source>
</evidence>
<dbReference type="RefSeq" id="XP_066664015.1">
    <property type="nucleotide sequence ID" value="XM_066818323.1"/>
</dbReference>
<keyword evidence="2" id="KW-0028">Amino-acid biosynthesis</keyword>
<evidence type="ECO:0000256" key="1">
    <source>
        <dbReference type="ARBA" id="ARBA00023002"/>
    </source>
</evidence>
<dbReference type="Gene3D" id="1.10.1870.10">
    <property type="entry name" value="Domain 3, Saccharopine reductase"/>
    <property type="match status" value="1"/>
</dbReference>
<evidence type="ECO:0000313" key="5">
    <source>
        <dbReference type="EMBL" id="KAK8067262.1"/>
    </source>
</evidence>
<dbReference type="InterPro" id="IPR032095">
    <property type="entry name" value="Sacchrp_dh-like_C"/>
</dbReference>
<dbReference type="Pfam" id="PF03435">
    <property type="entry name" value="Sacchrp_dh_NADP"/>
    <property type="match status" value="1"/>
</dbReference>